<dbReference type="InterPro" id="IPR036691">
    <property type="entry name" value="Endo/exonu/phosph_ase_sf"/>
</dbReference>
<dbReference type="PANTHER" id="PTHR19446">
    <property type="entry name" value="REVERSE TRANSCRIPTASES"/>
    <property type="match status" value="1"/>
</dbReference>
<evidence type="ECO:0000259" key="2">
    <source>
        <dbReference type="PROSITE" id="PS50878"/>
    </source>
</evidence>
<evidence type="ECO:0000313" key="3">
    <source>
        <dbReference type="Ensembl" id="ENSCAFP00040024619.1"/>
    </source>
</evidence>
<name>A0A8C0SRZ7_CANLF</name>
<protein>
    <recommendedName>
        <fullName evidence="1">RNA-directed DNA polymerase</fullName>
        <ecNumber evidence="1">2.7.7.49</ecNumber>
    </recommendedName>
</protein>
<dbReference type="Ensembl" id="ENSCAFT00040028336.1">
    <property type="protein sequence ID" value="ENSCAFP00040024619.1"/>
    <property type="gene ID" value="ENSCAFG00040015399.1"/>
</dbReference>
<evidence type="ECO:0000256" key="1">
    <source>
        <dbReference type="ARBA" id="ARBA00012493"/>
    </source>
</evidence>
<dbReference type="GO" id="GO:0003964">
    <property type="term" value="F:RNA-directed DNA polymerase activity"/>
    <property type="evidence" value="ECO:0007669"/>
    <property type="project" value="UniProtKB-EC"/>
</dbReference>
<reference evidence="3" key="2">
    <citation type="submission" date="2025-08" db="UniProtKB">
        <authorList>
            <consortium name="Ensembl"/>
        </authorList>
    </citation>
    <scope>IDENTIFICATION</scope>
</reference>
<dbReference type="AlphaFoldDB" id="A0A8C0SRZ7"/>
<dbReference type="InterPro" id="IPR000477">
    <property type="entry name" value="RT_dom"/>
</dbReference>
<dbReference type="InterPro" id="IPR005135">
    <property type="entry name" value="Endo/exonuclease/phosphatase"/>
</dbReference>
<dbReference type="SUPFAM" id="SSF56672">
    <property type="entry name" value="DNA/RNA polymerases"/>
    <property type="match status" value="1"/>
</dbReference>
<evidence type="ECO:0000313" key="4">
    <source>
        <dbReference type="Proteomes" id="UP000694542"/>
    </source>
</evidence>
<dbReference type="Gene3D" id="3.60.10.10">
    <property type="entry name" value="Endonuclease/exonuclease/phosphatase"/>
    <property type="match status" value="1"/>
</dbReference>
<reference evidence="3" key="1">
    <citation type="submission" date="2018-10" db="EMBL/GenBank/DDBJ databases">
        <title>De novo assembly of a Great Dane genome.</title>
        <authorList>
            <person name="Kidd J.M."/>
            <person name="Pendleton A.L."/>
            <person name="Shen F."/>
            <person name="Emery S."/>
        </authorList>
    </citation>
    <scope>NUCLEOTIDE SEQUENCE [LARGE SCALE GENOMIC DNA]</scope>
    <source>
        <strain evidence="3">Great Dane</strain>
    </source>
</reference>
<dbReference type="Pfam" id="PF00078">
    <property type="entry name" value="RVT_1"/>
    <property type="match status" value="1"/>
</dbReference>
<dbReference type="CDD" id="cd09076">
    <property type="entry name" value="L1-EN"/>
    <property type="match status" value="1"/>
</dbReference>
<feature type="domain" description="Reverse transcriptase" evidence="2">
    <location>
        <begin position="498"/>
        <end position="757"/>
    </location>
</feature>
<dbReference type="SUPFAM" id="SSF56219">
    <property type="entry name" value="DNase I-like"/>
    <property type="match status" value="1"/>
</dbReference>
<accession>A0A8C0SRZ7</accession>
<dbReference type="Pfam" id="PF03372">
    <property type="entry name" value="Exo_endo_phos"/>
    <property type="match status" value="1"/>
</dbReference>
<dbReference type="CDD" id="cd01650">
    <property type="entry name" value="RT_nLTR_like"/>
    <property type="match status" value="1"/>
</dbReference>
<organism evidence="3 4">
    <name type="scientific">Canis lupus familiaris</name>
    <name type="common">Dog</name>
    <name type="synonym">Canis familiaris</name>
    <dbReference type="NCBI Taxonomy" id="9615"/>
    <lineage>
        <taxon>Eukaryota</taxon>
        <taxon>Metazoa</taxon>
        <taxon>Chordata</taxon>
        <taxon>Craniata</taxon>
        <taxon>Vertebrata</taxon>
        <taxon>Euteleostomi</taxon>
        <taxon>Mammalia</taxon>
        <taxon>Eutheria</taxon>
        <taxon>Laurasiatheria</taxon>
        <taxon>Carnivora</taxon>
        <taxon>Caniformia</taxon>
        <taxon>Canidae</taxon>
        <taxon>Canis</taxon>
    </lineage>
</organism>
<dbReference type="EC" id="2.7.7.49" evidence="1"/>
<proteinExistence type="predicted"/>
<dbReference type="PROSITE" id="PS50878">
    <property type="entry name" value="RT_POL"/>
    <property type="match status" value="1"/>
</dbReference>
<dbReference type="InterPro" id="IPR043502">
    <property type="entry name" value="DNA/RNA_pol_sf"/>
</dbReference>
<sequence>MMTLNSYLSIVTLNVNGLNDPIKRRRVSDWIKKQDPSICCLQETHFRQKDTYSLKIKGWRTIYHSNGPQKKAGVAILISDKLKFTPKTVVRDEEGHYIILKGSIQQEDLTILNIYAPNVGAAKYINQLLTKVKKYLDNNTLILGDFNLALSILDRSSKQNISKETRALNDTLDQMDFTDIYRTLHPNSTEYTFFSSAHGTFSRIDHILGHKSGLNRYQKIGIVPCIFSDHNALKLELNHNKKFGRTSNTWRLRTILLKDKRVNQEIKEELKRFMETNENEDTTVQNLWDAAKAVLRGKYIAIQASIQKLERTQIQKLTLHIKELEKKQQIDPTPKRRRELIKIRAELNEIETRRTVEQINKTRSWFFERINKIDKPLASLIKKKREKTQINKIMNEKGEITTNTKEIQTILKTYYEQLYANKLGNLEEMDAFLESHKLPKLEQEEIENLNRPITREEIEAVIKNLPRHKSPGPDGFPGEFYQTFKEETIPILLKLFGKIERDGVLPNSFYEASITLIPKPDKDPAKKENYRPISLMNMDAKILNKILANRIQQYIKKIIHHDQVGFIPGTQGWLNTRKTINVIHHISKRKTKNHMILSLDAEKAFDKIQHPFLIKTLQSVGIEGTFLDILKAIYEKPTANIILNGEALGAFPLRSGTRQGCPLSPLLFNIVLEVLASAIRQQKDIKGIQIGKEEVKLSLFADDMILYIENPKVSTPRLLELIQQFGSVAGYKINAQKSVAFLYTNNETEEREIKESIPFTIAPKT</sequence>
<dbReference type="Proteomes" id="UP000694542">
    <property type="component" value="Chromosome 3"/>
</dbReference>